<evidence type="ECO:0000256" key="3">
    <source>
        <dbReference type="ARBA" id="ARBA00022692"/>
    </source>
</evidence>
<keyword evidence="7 9" id="KW-0472">Membrane</keyword>
<evidence type="ECO:0000256" key="8">
    <source>
        <dbReference type="SAM" id="MobiDB-lite"/>
    </source>
</evidence>
<dbReference type="PANTHER" id="PTHR33162:SF1">
    <property type="entry name" value="SEC-INDEPENDENT PROTEIN TRANSLOCASE PROTEIN TATA, CHLOROPLASTIC"/>
    <property type="match status" value="1"/>
</dbReference>
<feature type="region of interest" description="Disordered" evidence="8">
    <location>
        <begin position="100"/>
        <end position="149"/>
    </location>
</feature>
<evidence type="ECO:0000256" key="4">
    <source>
        <dbReference type="ARBA" id="ARBA00022927"/>
    </source>
</evidence>
<feature type="transmembrane region" description="Helical" evidence="9">
    <location>
        <begin position="6"/>
        <end position="22"/>
    </location>
</feature>
<evidence type="ECO:0000256" key="2">
    <source>
        <dbReference type="ARBA" id="ARBA00022448"/>
    </source>
</evidence>
<keyword evidence="2" id="KW-0813">Transport</keyword>
<dbReference type="Gene3D" id="1.20.5.3310">
    <property type="match status" value="1"/>
</dbReference>
<evidence type="ECO:0000313" key="11">
    <source>
        <dbReference type="Proteomes" id="UP000188929"/>
    </source>
</evidence>
<dbReference type="Pfam" id="PF02416">
    <property type="entry name" value="TatA_B_E"/>
    <property type="match status" value="1"/>
</dbReference>
<accession>A0A1V2IL41</accession>
<dbReference type="InterPro" id="IPR003369">
    <property type="entry name" value="TatA/B/E"/>
</dbReference>
<evidence type="ECO:0000256" key="6">
    <source>
        <dbReference type="ARBA" id="ARBA00023010"/>
    </source>
</evidence>
<gene>
    <name evidence="10" type="ORF">BL253_00615</name>
</gene>
<dbReference type="GO" id="GO:0015031">
    <property type="term" value="P:protein transport"/>
    <property type="evidence" value="ECO:0007669"/>
    <property type="project" value="UniProtKB-KW"/>
</dbReference>
<dbReference type="GO" id="GO:0016020">
    <property type="term" value="C:membrane"/>
    <property type="evidence" value="ECO:0007669"/>
    <property type="project" value="UniProtKB-SubCell"/>
</dbReference>
<dbReference type="Proteomes" id="UP000188929">
    <property type="component" value="Unassembled WGS sequence"/>
</dbReference>
<keyword evidence="5 9" id="KW-1133">Transmembrane helix</keyword>
<keyword evidence="4" id="KW-0653">Protein transport</keyword>
<evidence type="ECO:0000313" key="10">
    <source>
        <dbReference type="EMBL" id="ONH33848.1"/>
    </source>
</evidence>
<comment type="caution">
    <text evidence="10">The sequence shown here is derived from an EMBL/GenBank/DDBJ whole genome shotgun (WGS) entry which is preliminary data.</text>
</comment>
<dbReference type="EMBL" id="MOMC01000002">
    <property type="protein sequence ID" value="ONH33848.1"/>
    <property type="molecule type" value="Genomic_DNA"/>
</dbReference>
<proteinExistence type="predicted"/>
<reference evidence="11" key="1">
    <citation type="submission" date="2016-10" db="EMBL/GenBank/DDBJ databases">
        <title>Frankia sp. NRRL B-16386 Genome sequencing.</title>
        <authorList>
            <person name="Ghodhbane-Gtari F."/>
            <person name="Swanson E."/>
            <person name="Gueddou A."/>
            <person name="Hezbri K."/>
            <person name="Ktari K."/>
            <person name="Nouioui I."/>
            <person name="Morris K."/>
            <person name="Simpson S."/>
            <person name="Abebe-Akele F."/>
            <person name="Thomas K."/>
            <person name="Gtari M."/>
            <person name="Tisa L.S."/>
        </authorList>
    </citation>
    <scope>NUCLEOTIDE SEQUENCE [LARGE SCALE GENOMIC DNA]</scope>
    <source>
        <strain evidence="11">NRRL B-16386</strain>
    </source>
</reference>
<comment type="subcellular location">
    <subcellularLocation>
        <location evidence="1">Membrane</location>
        <topology evidence="1">Single-pass membrane protein</topology>
    </subcellularLocation>
</comment>
<dbReference type="STRING" id="1834516.BL253_00615"/>
<name>A0A1V2IL41_9ACTN</name>
<evidence type="ECO:0000256" key="5">
    <source>
        <dbReference type="ARBA" id="ARBA00022989"/>
    </source>
</evidence>
<sequence length="149" mass="16205">MFNGLGWGEIAVLLLIGLFVFGPDKLPRVARDAGRMLRQLRQMANGVRDDLRSELGPEIADLDIRDLHPKTFVRKHLLEDGDEDLFPSYLNKQGKLDIFGDEPSAGPSLTKDRVPGGPAASLGKTAEAKATNRVHTSADAATPWDTDAT</sequence>
<feature type="compositionally biased region" description="Low complexity" evidence="8">
    <location>
        <begin position="137"/>
        <end position="149"/>
    </location>
</feature>
<keyword evidence="11" id="KW-1185">Reference proteome</keyword>
<dbReference type="PRINTS" id="PR01506">
    <property type="entry name" value="TATBPROTEIN"/>
</dbReference>
<dbReference type="PANTHER" id="PTHR33162">
    <property type="entry name" value="SEC-INDEPENDENT PROTEIN TRANSLOCASE PROTEIN TATA, CHLOROPLASTIC"/>
    <property type="match status" value="1"/>
</dbReference>
<dbReference type="OrthoDB" id="3267321at2"/>
<dbReference type="NCBIfam" id="NF002376">
    <property type="entry name" value="PRK01371.1-3"/>
    <property type="match status" value="1"/>
</dbReference>
<organism evidence="10 11">
    <name type="scientific">Pseudofrankia asymbiotica</name>
    <dbReference type="NCBI Taxonomy" id="1834516"/>
    <lineage>
        <taxon>Bacteria</taxon>
        <taxon>Bacillati</taxon>
        <taxon>Actinomycetota</taxon>
        <taxon>Actinomycetes</taxon>
        <taxon>Frankiales</taxon>
        <taxon>Frankiaceae</taxon>
        <taxon>Pseudofrankia</taxon>
    </lineage>
</organism>
<keyword evidence="3 9" id="KW-0812">Transmembrane</keyword>
<keyword evidence="6" id="KW-0811">Translocation</keyword>
<dbReference type="NCBIfam" id="NF002377">
    <property type="entry name" value="PRK01371.1-4"/>
    <property type="match status" value="1"/>
</dbReference>
<evidence type="ECO:0000256" key="1">
    <source>
        <dbReference type="ARBA" id="ARBA00004167"/>
    </source>
</evidence>
<evidence type="ECO:0000256" key="7">
    <source>
        <dbReference type="ARBA" id="ARBA00023136"/>
    </source>
</evidence>
<protein>
    <submittedName>
        <fullName evidence="10">Sec-independent protein translocase TatB</fullName>
    </submittedName>
</protein>
<evidence type="ECO:0000256" key="9">
    <source>
        <dbReference type="SAM" id="Phobius"/>
    </source>
</evidence>
<dbReference type="RefSeq" id="WP_076812340.1">
    <property type="nucleotide sequence ID" value="NZ_MOMC01000002.1"/>
</dbReference>
<dbReference type="AlphaFoldDB" id="A0A1V2IL41"/>